<proteinExistence type="predicted"/>
<evidence type="ECO:0000313" key="2">
    <source>
        <dbReference type="EMBL" id="MCD9640028.1"/>
    </source>
</evidence>
<sequence length="100" mass="10965">MEDPKNKIQDQSCNELAKAGDDSKMKKSNPSDDVPPTNNNNNTQNQGQPTNVPPQGQVLDGSSQSQKQEQVQEEEEEDDEERANFSRPPGKTSAPKPKTG</sequence>
<dbReference type="EMBL" id="JACEIK010003035">
    <property type="protein sequence ID" value="MCD9640028.1"/>
    <property type="molecule type" value="Genomic_DNA"/>
</dbReference>
<organism evidence="2 3">
    <name type="scientific">Datura stramonium</name>
    <name type="common">Jimsonweed</name>
    <name type="synonym">Common thornapple</name>
    <dbReference type="NCBI Taxonomy" id="4076"/>
    <lineage>
        <taxon>Eukaryota</taxon>
        <taxon>Viridiplantae</taxon>
        <taxon>Streptophyta</taxon>
        <taxon>Embryophyta</taxon>
        <taxon>Tracheophyta</taxon>
        <taxon>Spermatophyta</taxon>
        <taxon>Magnoliopsida</taxon>
        <taxon>eudicotyledons</taxon>
        <taxon>Gunneridae</taxon>
        <taxon>Pentapetalae</taxon>
        <taxon>asterids</taxon>
        <taxon>lamiids</taxon>
        <taxon>Solanales</taxon>
        <taxon>Solanaceae</taxon>
        <taxon>Solanoideae</taxon>
        <taxon>Datureae</taxon>
        <taxon>Datura</taxon>
    </lineage>
</organism>
<dbReference type="Proteomes" id="UP000823775">
    <property type="component" value="Unassembled WGS sequence"/>
</dbReference>
<feature type="region of interest" description="Disordered" evidence="1">
    <location>
        <begin position="1"/>
        <end position="100"/>
    </location>
</feature>
<evidence type="ECO:0000256" key="1">
    <source>
        <dbReference type="SAM" id="MobiDB-lite"/>
    </source>
</evidence>
<feature type="compositionally biased region" description="Acidic residues" evidence="1">
    <location>
        <begin position="71"/>
        <end position="81"/>
    </location>
</feature>
<name>A0ABS8V164_DATST</name>
<accession>A0ABS8V164</accession>
<protein>
    <submittedName>
        <fullName evidence="2">Uncharacterized protein</fullName>
    </submittedName>
</protein>
<gene>
    <name evidence="2" type="ORF">HAX54_025040</name>
</gene>
<comment type="caution">
    <text evidence="2">The sequence shown here is derived from an EMBL/GenBank/DDBJ whole genome shotgun (WGS) entry which is preliminary data.</text>
</comment>
<reference evidence="2 3" key="1">
    <citation type="journal article" date="2021" name="BMC Genomics">
        <title>Datura genome reveals duplications of psychoactive alkaloid biosynthetic genes and high mutation rate following tissue culture.</title>
        <authorList>
            <person name="Rajewski A."/>
            <person name="Carter-House D."/>
            <person name="Stajich J."/>
            <person name="Litt A."/>
        </authorList>
    </citation>
    <scope>NUCLEOTIDE SEQUENCE [LARGE SCALE GENOMIC DNA]</scope>
    <source>
        <strain evidence="2">AR-01</strain>
    </source>
</reference>
<keyword evidence="3" id="KW-1185">Reference proteome</keyword>
<evidence type="ECO:0000313" key="3">
    <source>
        <dbReference type="Proteomes" id="UP000823775"/>
    </source>
</evidence>
<feature type="compositionally biased region" description="Low complexity" evidence="1">
    <location>
        <begin position="34"/>
        <end position="69"/>
    </location>
</feature>